<keyword evidence="5" id="KW-1133">Transmembrane helix</keyword>
<dbReference type="InterPro" id="IPR017900">
    <property type="entry name" value="4Fe4S_Fe_S_CS"/>
</dbReference>
<keyword evidence="3" id="KW-0408">Iron</keyword>
<dbReference type="PANTHER" id="PTHR24960:SF79">
    <property type="entry name" value="PHOTOSYSTEM I IRON-SULFUR CENTER"/>
    <property type="match status" value="1"/>
</dbReference>
<keyword evidence="5" id="KW-0472">Membrane</keyword>
<dbReference type="Pfam" id="PF14697">
    <property type="entry name" value="Fer4_21"/>
    <property type="match status" value="1"/>
</dbReference>
<dbReference type="RefSeq" id="WP_118222863.1">
    <property type="nucleotide sequence ID" value="NZ_JADNIJ010000003.1"/>
</dbReference>
<evidence type="ECO:0000313" key="7">
    <source>
        <dbReference type="EMBL" id="RHE90088.1"/>
    </source>
</evidence>
<dbReference type="PROSITE" id="PS51379">
    <property type="entry name" value="4FE4S_FER_2"/>
    <property type="match status" value="2"/>
</dbReference>
<dbReference type="GO" id="GO:0046872">
    <property type="term" value="F:metal ion binding"/>
    <property type="evidence" value="ECO:0007669"/>
    <property type="project" value="UniProtKB-KW"/>
</dbReference>
<reference evidence="7 8" key="1">
    <citation type="submission" date="2018-08" db="EMBL/GenBank/DDBJ databases">
        <title>A genome reference for cultivated species of the human gut microbiota.</title>
        <authorList>
            <person name="Zou Y."/>
            <person name="Xue W."/>
            <person name="Luo G."/>
        </authorList>
    </citation>
    <scope>NUCLEOTIDE SEQUENCE [LARGE SCALE GENOMIC DNA]</scope>
    <source>
        <strain evidence="7 8">AM27-17</strain>
    </source>
</reference>
<keyword evidence="1" id="KW-0004">4Fe-4S</keyword>
<evidence type="ECO:0000313" key="8">
    <source>
        <dbReference type="Proteomes" id="UP000285650"/>
    </source>
</evidence>
<accession>A0A414L654</accession>
<dbReference type="PANTHER" id="PTHR24960">
    <property type="entry name" value="PHOTOSYSTEM I IRON-SULFUR CENTER-RELATED"/>
    <property type="match status" value="1"/>
</dbReference>
<protein>
    <recommendedName>
        <fullName evidence="6">4Fe-4S ferredoxin-type domain-containing protein</fullName>
    </recommendedName>
</protein>
<dbReference type="AlphaFoldDB" id="A0A414L654"/>
<dbReference type="PROSITE" id="PS00198">
    <property type="entry name" value="4FE4S_FER_1"/>
    <property type="match status" value="2"/>
</dbReference>
<evidence type="ECO:0000259" key="6">
    <source>
        <dbReference type="PROSITE" id="PS51379"/>
    </source>
</evidence>
<evidence type="ECO:0000256" key="5">
    <source>
        <dbReference type="SAM" id="Phobius"/>
    </source>
</evidence>
<dbReference type="InterPro" id="IPR017896">
    <property type="entry name" value="4Fe4S_Fe-S-bd"/>
</dbReference>
<evidence type="ECO:0000256" key="2">
    <source>
        <dbReference type="ARBA" id="ARBA00022723"/>
    </source>
</evidence>
<dbReference type="GO" id="GO:0051539">
    <property type="term" value="F:4 iron, 4 sulfur cluster binding"/>
    <property type="evidence" value="ECO:0007669"/>
    <property type="project" value="UniProtKB-KW"/>
</dbReference>
<comment type="caution">
    <text evidence="7">The sequence shown here is derived from an EMBL/GenBank/DDBJ whole genome shotgun (WGS) entry which is preliminary data.</text>
</comment>
<dbReference type="InterPro" id="IPR050157">
    <property type="entry name" value="PSI_iron-sulfur_center"/>
</dbReference>
<keyword evidence="5" id="KW-0812">Transmembrane</keyword>
<feature type="transmembrane region" description="Helical" evidence="5">
    <location>
        <begin position="78"/>
        <end position="96"/>
    </location>
</feature>
<organism evidence="7 8">
    <name type="scientific">Bacteroides intestinalis</name>
    <dbReference type="NCBI Taxonomy" id="329854"/>
    <lineage>
        <taxon>Bacteria</taxon>
        <taxon>Pseudomonadati</taxon>
        <taxon>Bacteroidota</taxon>
        <taxon>Bacteroidia</taxon>
        <taxon>Bacteroidales</taxon>
        <taxon>Bacteroidaceae</taxon>
        <taxon>Bacteroides</taxon>
    </lineage>
</organism>
<feature type="domain" description="4Fe-4S ferredoxin-type" evidence="6">
    <location>
        <begin position="34"/>
        <end position="64"/>
    </location>
</feature>
<name>A0A414L654_9BACE</name>
<keyword evidence="4" id="KW-0411">Iron-sulfur</keyword>
<dbReference type="Gene3D" id="3.30.70.20">
    <property type="match status" value="1"/>
</dbReference>
<sequence length="97" mass="10765">MEIEIFTDKCIGCGKCVENCPGGVLSITNDGSHSCVSVTNKDFCLGCKRCTRLCPNYAIKVRRSPKGENKRVFISPRALFVSFSFLIGLMAILFFFN</sequence>
<dbReference type="EMBL" id="QSKV01000011">
    <property type="protein sequence ID" value="RHE90088.1"/>
    <property type="molecule type" value="Genomic_DNA"/>
</dbReference>
<dbReference type="Proteomes" id="UP000285650">
    <property type="component" value="Unassembled WGS sequence"/>
</dbReference>
<evidence type="ECO:0000256" key="4">
    <source>
        <dbReference type="ARBA" id="ARBA00023014"/>
    </source>
</evidence>
<evidence type="ECO:0000256" key="3">
    <source>
        <dbReference type="ARBA" id="ARBA00023004"/>
    </source>
</evidence>
<feature type="domain" description="4Fe-4S ferredoxin-type" evidence="6">
    <location>
        <begin position="1"/>
        <end position="30"/>
    </location>
</feature>
<gene>
    <name evidence="7" type="ORF">DW712_16195</name>
</gene>
<proteinExistence type="predicted"/>
<evidence type="ECO:0000256" key="1">
    <source>
        <dbReference type="ARBA" id="ARBA00022485"/>
    </source>
</evidence>
<dbReference type="SUPFAM" id="SSF54862">
    <property type="entry name" value="4Fe-4S ferredoxins"/>
    <property type="match status" value="1"/>
</dbReference>
<keyword evidence="2" id="KW-0479">Metal-binding</keyword>